<evidence type="ECO:0000256" key="10">
    <source>
        <dbReference type="ARBA" id="ARBA00023033"/>
    </source>
</evidence>
<evidence type="ECO:0000313" key="13">
    <source>
        <dbReference type="EMBL" id="MBY27557.1"/>
    </source>
</evidence>
<dbReference type="Pfam" id="PF00067">
    <property type="entry name" value="p450"/>
    <property type="match status" value="1"/>
</dbReference>
<organism evidence="13">
    <name type="scientific">Schizaphis graminum</name>
    <name type="common">Green bug aphid</name>
    <dbReference type="NCBI Taxonomy" id="13262"/>
    <lineage>
        <taxon>Eukaryota</taxon>
        <taxon>Metazoa</taxon>
        <taxon>Ecdysozoa</taxon>
        <taxon>Arthropoda</taxon>
        <taxon>Hexapoda</taxon>
        <taxon>Insecta</taxon>
        <taxon>Pterygota</taxon>
        <taxon>Neoptera</taxon>
        <taxon>Paraneoptera</taxon>
        <taxon>Hemiptera</taxon>
        <taxon>Sternorrhyncha</taxon>
        <taxon>Aphidomorpha</taxon>
        <taxon>Aphidoidea</taxon>
        <taxon>Aphididae</taxon>
        <taxon>Aphidini</taxon>
        <taxon>Schizaphis</taxon>
    </lineage>
</organism>
<dbReference type="GO" id="GO:0004497">
    <property type="term" value="F:monooxygenase activity"/>
    <property type="evidence" value="ECO:0007669"/>
    <property type="project" value="UniProtKB-KW"/>
</dbReference>
<name>A0A2S2PDM7_SCHGA</name>
<proteinExistence type="inferred from homology"/>
<reference evidence="13" key="1">
    <citation type="submission" date="2018-04" db="EMBL/GenBank/DDBJ databases">
        <title>Transcriptome of Schizaphis graminum biotype I.</title>
        <authorList>
            <person name="Scully E.D."/>
            <person name="Geib S.M."/>
            <person name="Palmer N.A."/>
            <person name="Koch K."/>
            <person name="Bradshaw J."/>
            <person name="Heng-Moss T."/>
            <person name="Sarath G."/>
        </authorList>
    </citation>
    <scope>NUCLEOTIDE SEQUENCE</scope>
</reference>
<dbReference type="EMBL" id="GGMR01014938">
    <property type="protein sequence ID" value="MBY27557.1"/>
    <property type="molecule type" value="Transcribed_RNA"/>
</dbReference>
<dbReference type="InterPro" id="IPR002403">
    <property type="entry name" value="Cyt_P450_E_grp-IV"/>
</dbReference>
<dbReference type="GO" id="GO:0016705">
    <property type="term" value="F:oxidoreductase activity, acting on paired donors, with incorporation or reduction of molecular oxygen"/>
    <property type="evidence" value="ECO:0007669"/>
    <property type="project" value="InterPro"/>
</dbReference>
<keyword evidence="8 12" id="KW-0560">Oxidoreductase</keyword>
<dbReference type="InterPro" id="IPR017972">
    <property type="entry name" value="Cyt_P450_CS"/>
</dbReference>
<dbReference type="PRINTS" id="PR00465">
    <property type="entry name" value="EP450IV"/>
</dbReference>
<dbReference type="CDD" id="cd20628">
    <property type="entry name" value="CYP4"/>
    <property type="match status" value="1"/>
</dbReference>
<dbReference type="PANTHER" id="PTHR24291:SF177">
    <property type="entry name" value="CYTOCHROME P450 4AA1-RELATED"/>
    <property type="match status" value="1"/>
</dbReference>
<gene>
    <name evidence="13" type="primary">CYP4C1_2</name>
    <name evidence="13" type="ORF">g.31657</name>
</gene>
<dbReference type="InterPro" id="IPR001128">
    <property type="entry name" value="Cyt_P450"/>
</dbReference>
<evidence type="ECO:0000256" key="4">
    <source>
        <dbReference type="ARBA" id="ARBA00004406"/>
    </source>
</evidence>
<evidence type="ECO:0000256" key="9">
    <source>
        <dbReference type="ARBA" id="ARBA00023004"/>
    </source>
</evidence>
<evidence type="ECO:0000256" key="2">
    <source>
        <dbReference type="ARBA" id="ARBA00003690"/>
    </source>
</evidence>
<evidence type="ECO:0000256" key="3">
    <source>
        <dbReference type="ARBA" id="ARBA00004174"/>
    </source>
</evidence>
<comment type="similarity">
    <text evidence="5 12">Belongs to the cytochrome P450 family.</text>
</comment>
<dbReference type="PANTHER" id="PTHR24291">
    <property type="entry name" value="CYTOCHROME P450 FAMILY 4"/>
    <property type="match status" value="1"/>
</dbReference>
<evidence type="ECO:0000256" key="8">
    <source>
        <dbReference type="ARBA" id="ARBA00023002"/>
    </source>
</evidence>
<dbReference type="GO" id="GO:0005789">
    <property type="term" value="C:endoplasmic reticulum membrane"/>
    <property type="evidence" value="ECO:0007669"/>
    <property type="project" value="UniProtKB-SubCell"/>
</dbReference>
<evidence type="ECO:0000256" key="1">
    <source>
        <dbReference type="ARBA" id="ARBA00001971"/>
    </source>
</evidence>
<dbReference type="PRINTS" id="PR00385">
    <property type="entry name" value="P450"/>
</dbReference>
<dbReference type="AlphaFoldDB" id="A0A2S2PDM7"/>
<sequence length="517" mass="59323">MWLSIFTTFLFVLAISSIILSIKGRRKRMLGNRIPGPEGSFLVGLLPLAIQGSEQKIKNAQVIYRTFEKSIFKAWLLNKLYIVLTRPEDVEFVLTNPKFLRKSKEYKVMQQSIMGQGIFTIDDIKKWKVNRKLLTKGFSFKLLKQFIPIFYKEALVLAEILQDKSDSTSKECDISGPVSMATMEMIGKTALGVTFNAQKGGSNRFVENLLTAMHTWEYRITHPWYLSSTLFQFSSIKRKHDRSQQIIHEFTNDIIKRKIIELNKSGSENVMNTDNDDNEDVGQKTVTLTEILLKNTHEISLDQIRDELVTVMIGGQETTALVNACVVFMLAHHQDVQDKVFKELESIFSNGDRNRPVTFNDLLQMEYLERVIKETLRLFPPLPVFARDLTEDTTIGDHLCPAGATLVITPLFLHSSPQHYGGMARGPNEFNPDNFLPEAYRQRHPYAYIPFSTGSRNCIGIKYAMLQMKTVISTLIRHHRFRPSDRCPTPDQLRLMFLTTLKLADGCYVKVEPRELK</sequence>
<evidence type="ECO:0000256" key="7">
    <source>
        <dbReference type="ARBA" id="ARBA00022723"/>
    </source>
</evidence>
<keyword evidence="7 11" id="KW-0479">Metal-binding</keyword>
<evidence type="ECO:0000256" key="12">
    <source>
        <dbReference type="RuleBase" id="RU000461"/>
    </source>
</evidence>
<protein>
    <submittedName>
        <fullName evidence="13">Cytochrome p450</fullName>
    </submittedName>
</protein>
<accession>A0A2S2PDM7</accession>
<dbReference type="GO" id="GO:0005506">
    <property type="term" value="F:iron ion binding"/>
    <property type="evidence" value="ECO:0007669"/>
    <property type="project" value="InterPro"/>
</dbReference>
<evidence type="ECO:0000256" key="5">
    <source>
        <dbReference type="ARBA" id="ARBA00010617"/>
    </source>
</evidence>
<dbReference type="InterPro" id="IPR036396">
    <property type="entry name" value="Cyt_P450_sf"/>
</dbReference>
<comment type="cofactor">
    <cofactor evidence="1 11">
        <name>heme</name>
        <dbReference type="ChEBI" id="CHEBI:30413"/>
    </cofactor>
</comment>
<keyword evidence="9 11" id="KW-0408">Iron</keyword>
<dbReference type="Gene3D" id="1.10.630.10">
    <property type="entry name" value="Cytochrome P450"/>
    <property type="match status" value="1"/>
</dbReference>
<evidence type="ECO:0000256" key="6">
    <source>
        <dbReference type="ARBA" id="ARBA00022617"/>
    </source>
</evidence>
<keyword evidence="6 11" id="KW-0349">Heme</keyword>
<comment type="function">
    <text evidence="2">May be involved in the metabolism of insect hormones and in the breakdown of synthetic insecticides.</text>
</comment>
<dbReference type="InterPro" id="IPR050196">
    <property type="entry name" value="Cytochrome_P450_Monoox"/>
</dbReference>
<dbReference type="SUPFAM" id="SSF48264">
    <property type="entry name" value="Cytochrome P450"/>
    <property type="match status" value="1"/>
</dbReference>
<dbReference type="PROSITE" id="PS00086">
    <property type="entry name" value="CYTOCHROME_P450"/>
    <property type="match status" value="1"/>
</dbReference>
<keyword evidence="10 12" id="KW-0503">Monooxygenase</keyword>
<feature type="binding site" description="axial binding residue" evidence="11">
    <location>
        <position position="458"/>
    </location>
    <ligand>
        <name>heme</name>
        <dbReference type="ChEBI" id="CHEBI:30413"/>
    </ligand>
    <ligandPart>
        <name>Fe</name>
        <dbReference type="ChEBI" id="CHEBI:18248"/>
    </ligandPart>
</feature>
<evidence type="ECO:0000256" key="11">
    <source>
        <dbReference type="PIRSR" id="PIRSR602403-1"/>
    </source>
</evidence>
<comment type="subcellular location">
    <subcellularLocation>
        <location evidence="4">Endoplasmic reticulum membrane</location>
        <topology evidence="4">Peripheral membrane protein</topology>
    </subcellularLocation>
    <subcellularLocation>
        <location evidence="3">Microsome membrane</location>
        <topology evidence="3">Peripheral membrane protein</topology>
    </subcellularLocation>
</comment>
<dbReference type="GO" id="GO:0020037">
    <property type="term" value="F:heme binding"/>
    <property type="evidence" value="ECO:0007669"/>
    <property type="project" value="InterPro"/>
</dbReference>